<protein>
    <submittedName>
        <fullName evidence="4 7 8">F-box/kelch-repeat protein SKIP11</fullName>
    </submittedName>
</protein>
<keyword evidence="2" id="KW-0677">Repeat</keyword>
<dbReference type="InterPro" id="IPR052439">
    <property type="entry name" value="F-box/Kelch-repeat"/>
</dbReference>
<evidence type="ECO:0000313" key="9">
    <source>
        <dbReference type="RefSeq" id="XP_020099641.1"/>
    </source>
</evidence>
<dbReference type="GeneID" id="109718052"/>
<feature type="region of interest" description="Disordered" evidence="3">
    <location>
        <begin position="1"/>
        <end position="63"/>
    </location>
</feature>
<reference evidence="4 5" key="1">
    <citation type="journal article" date="2016" name="DNA Res.">
        <title>The draft genome of MD-2 pineapple using hybrid error correction of long reads.</title>
        <authorList>
            <person name="Redwan R.M."/>
            <person name="Saidin A."/>
            <person name="Kumar S.V."/>
        </authorList>
    </citation>
    <scope>NUCLEOTIDE SEQUENCE [LARGE SCALE GENOMIC DNA]</scope>
    <source>
        <strain evidence="5">cv. MD2</strain>
        <tissue evidence="4">Leaf</tissue>
    </source>
</reference>
<dbReference type="RefSeq" id="XP_020099639.1">
    <property type="nucleotide sequence ID" value="XM_020244050.1"/>
</dbReference>
<dbReference type="Proteomes" id="UP000515123">
    <property type="component" value="Linkage group 12"/>
</dbReference>
<dbReference type="RefSeq" id="XP_020099641.1">
    <property type="nucleotide sequence ID" value="XM_020244052.1"/>
</dbReference>
<dbReference type="AlphaFoldDB" id="A0A199W5S8"/>
<evidence type="ECO:0000256" key="1">
    <source>
        <dbReference type="ARBA" id="ARBA00022441"/>
    </source>
</evidence>
<sequence length="437" mass="47772">MREGDSSCMVSRALPSSYDRESMRAYAGEEEEDRAEEPHPINGVLSKKKKTTKKKEKKEKKKKMVVVVDSPLYGCGGEGEGEGEHEDPDSLISPVIGRDLSINCLLHLSCSDYGAVASLNRSFRSLLQSGELYRLRRRSGAVEHWVFFSCNVLEWDAFDPFRRRWISAAVPKMPPLECFMFCDKESLAVATDLLVFGKDMTSCIVLRYSILTNSWSKGVAMHSPRCLFGSASSGATAVVAGGIDTGGRIVSSAEMYNSDRQCWEVLPSMNRARKMCSGVFMDGKFYVIGGMRSHTEHLTCGEEYDLERRAWRLVPGMAAGLTGATTGAPPLVAVVGNELYAADYASNELRRYDKGRNAWATLGRLPERSVSMNGWGLAFKACGDRLIVIGGRGVSAGAGGVIELNSWVPTAGGPPEWEVIASRQSGSFVYNCAVMVC</sequence>
<reference evidence="7 8" key="2">
    <citation type="submission" date="2025-04" db="UniProtKB">
        <authorList>
            <consortium name="RefSeq"/>
        </authorList>
    </citation>
    <scope>IDENTIFICATION</scope>
    <source>
        <tissue evidence="7 8">Leaf</tissue>
    </source>
</reference>
<dbReference type="STRING" id="4615.A0A199W5S8"/>
<dbReference type="Gene3D" id="2.120.10.80">
    <property type="entry name" value="Kelch-type beta propeller"/>
    <property type="match status" value="1"/>
</dbReference>
<proteinExistence type="predicted"/>
<evidence type="ECO:0000313" key="4">
    <source>
        <dbReference type="EMBL" id="OAY84837.1"/>
    </source>
</evidence>
<dbReference type="InterPro" id="IPR015915">
    <property type="entry name" value="Kelch-typ_b-propeller"/>
</dbReference>
<dbReference type="Pfam" id="PF01344">
    <property type="entry name" value="Kelch_1"/>
    <property type="match status" value="2"/>
</dbReference>
<organism evidence="4 5">
    <name type="scientific">Ananas comosus</name>
    <name type="common">Pineapple</name>
    <name type="synonym">Ananas ananas</name>
    <dbReference type="NCBI Taxonomy" id="4615"/>
    <lineage>
        <taxon>Eukaryota</taxon>
        <taxon>Viridiplantae</taxon>
        <taxon>Streptophyta</taxon>
        <taxon>Embryophyta</taxon>
        <taxon>Tracheophyta</taxon>
        <taxon>Spermatophyta</taxon>
        <taxon>Magnoliopsida</taxon>
        <taxon>Liliopsida</taxon>
        <taxon>Poales</taxon>
        <taxon>Bromeliaceae</taxon>
        <taxon>Bromelioideae</taxon>
        <taxon>Ananas</taxon>
    </lineage>
</organism>
<evidence type="ECO:0000313" key="5">
    <source>
        <dbReference type="Proteomes" id="UP000092600"/>
    </source>
</evidence>
<dbReference type="SMART" id="SM00612">
    <property type="entry name" value="Kelch"/>
    <property type="match status" value="2"/>
</dbReference>
<dbReference type="OrthoDB" id="191037at2759"/>
<dbReference type="GO" id="GO:0005634">
    <property type="term" value="C:nucleus"/>
    <property type="evidence" value="ECO:0007669"/>
    <property type="project" value="UniProtKB-ARBA"/>
</dbReference>
<accession>A0A199W5S8</accession>
<dbReference type="InterPro" id="IPR006652">
    <property type="entry name" value="Kelch_1"/>
</dbReference>
<dbReference type="PANTHER" id="PTHR46122:SF2">
    <property type="entry name" value="F-BOX_KELCH-REPEAT PROTEIN SKIP11"/>
    <property type="match status" value="1"/>
</dbReference>
<evidence type="ECO:0000313" key="7">
    <source>
        <dbReference type="RefSeq" id="XP_020099639.1"/>
    </source>
</evidence>
<evidence type="ECO:0000313" key="6">
    <source>
        <dbReference type="Proteomes" id="UP000515123"/>
    </source>
</evidence>
<evidence type="ECO:0000313" key="8">
    <source>
        <dbReference type="RefSeq" id="XP_020099640.1"/>
    </source>
</evidence>
<gene>
    <name evidence="7 8 9" type="primary">LOC109718052</name>
    <name evidence="4" type="ORF">ACMD2_10170</name>
</gene>
<dbReference type="EMBL" id="LSRQ01000166">
    <property type="protein sequence ID" value="OAY84837.1"/>
    <property type="molecule type" value="Genomic_DNA"/>
</dbReference>
<evidence type="ECO:0000256" key="3">
    <source>
        <dbReference type="SAM" id="MobiDB-lite"/>
    </source>
</evidence>
<feature type="compositionally biased region" description="Basic residues" evidence="3">
    <location>
        <begin position="46"/>
        <end position="63"/>
    </location>
</feature>
<dbReference type="PANTHER" id="PTHR46122">
    <property type="entry name" value="GALACTOSE OXIDASE/KELCH REPEAT PROTEIN-RELATED"/>
    <property type="match status" value="1"/>
</dbReference>
<name>A0A199W5S8_ANACO</name>
<dbReference type="SUPFAM" id="SSF117281">
    <property type="entry name" value="Kelch motif"/>
    <property type="match status" value="1"/>
</dbReference>
<dbReference type="RefSeq" id="XP_020099640.1">
    <property type="nucleotide sequence ID" value="XM_020244051.1"/>
</dbReference>
<evidence type="ECO:0000256" key="2">
    <source>
        <dbReference type="ARBA" id="ARBA00022737"/>
    </source>
</evidence>
<keyword evidence="6" id="KW-1185">Reference proteome</keyword>
<dbReference type="FunFam" id="2.120.10.80:FF:000007">
    <property type="entry name" value="F-box/kelch-repeat protein SKIP11"/>
    <property type="match status" value="1"/>
</dbReference>
<dbReference type="Proteomes" id="UP000092600">
    <property type="component" value="Unassembled WGS sequence"/>
</dbReference>
<keyword evidence="1" id="KW-0880">Kelch repeat</keyword>